<gene>
    <name evidence="1" type="ORF">B9Z55_027698</name>
</gene>
<accession>A0A2G5SEU7</accession>
<name>A0A2G5SEU7_9PELO</name>
<sequence>MCLESKNMRFREHVKIKKSVNKLSVDEQEAVRTRNELEKDDCKWMRTFVPLNLITSNARKEKTLKKTIASNVSFNYTLPVFHANIDVAINLRTLLQSYSNLLAECLVKDTISTKFNDNL</sequence>
<dbReference type="Proteomes" id="UP000230233">
    <property type="component" value="Unassembled WGS sequence"/>
</dbReference>
<keyword evidence="2" id="KW-1185">Reference proteome</keyword>
<reference evidence="2" key="1">
    <citation type="submission" date="2017-10" db="EMBL/GenBank/DDBJ databases">
        <title>Rapid genome shrinkage in a self-fertile nematode reveals novel sperm competition proteins.</title>
        <authorList>
            <person name="Yin D."/>
            <person name="Schwarz E.M."/>
            <person name="Thomas C.G."/>
            <person name="Felde R.L."/>
            <person name="Korf I.F."/>
            <person name="Cutter A.D."/>
            <person name="Schartner C.M."/>
            <person name="Ralston E.J."/>
            <person name="Meyer B.J."/>
            <person name="Haag E.S."/>
        </authorList>
    </citation>
    <scope>NUCLEOTIDE SEQUENCE [LARGE SCALE GENOMIC DNA]</scope>
    <source>
        <strain evidence="2">JU1422</strain>
    </source>
</reference>
<evidence type="ECO:0000313" key="2">
    <source>
        <dbReference type="Proteomes" id="UP000230233"/>
    </source>
</evidence>
<dbReference type="EMBL" id="PDUG01000012">
    <property type="protein sequence ID" value="PIC13594.1"/>
    <property type="molecule type" value="Genomic_DNA"/>
</dbReference>
<organism evidence="1 2">
    <name type="scientific">Caenorhabditis nigoni</name>
    <dbReference type="NCBI Taxonomy" id="1611254"/>
    <lineage>
        <taxon>Eukaryota</taxon>
        <taxon>Metazoa</taxon>
        <taxon>Ecdysozoa</taxon>
        <taxon>Nematoda</taxon>
        <taxon>Chromadorea</taxon>
        <taxon>Rhabditida</taxon>
        <taxon>Rhabditina</taxon>
        <taxon>Rhabditomorpha</taxon>
        <taxon>Rhabditoidea</taxon>
        <taxon>Rhabditidae</taxon>
        <taxon>Peloderinae</taxon>
        <taxon>Caenorhabditis</taxon>
    </lineage>
</organism>
<comment type="caution">
    <text evidence="1">The sequence shown here is derived from an EMBL/GenBank/DDBJ whole genome shotgun (WGS) entry which is preliminary data.</text>
</comment>
<proteinExistence type="predicted"/>
<dbReference type="AlphaFoldDB" id="A0A2G5SEU7"/>
<evidence type="ECO:0000313" key="1">
    <source>
        <dbReference type="EMBL" id="PIC13594.1"/>
    </source>
</evidence>
<protein>
    <submittedName>
        <fullName evidence="1">Uncharacterized protein</fullName>
    </submittedName>
</protein>